<dbReference type="PANTHER" id="PTHR47755">
    <property type="entry name" value="CELL DIVISION PROTEIN FTSX"/>
    <property type="match status" value="1"/>
</dbReference>
<proteinExistence type="inferred from homology"/>
<feature type="domain" description="FtsX extracellular" evidence="12">
    <location>
        <begin position="61"/>
        <end position="145"/>
    </location>
</feature>
<dbReference type="Gene3D" id="3.30.70.3040">
    <property type="match status" value="1"/>
</dbReference>
<dbReference type="GO" id="GO:0005886">
    <property type="term" value="C:plasma membrane"/>
    <property type="evidence" value="ECO:0007669"/>
    <property type="project" value="UniProtKB-SubCell"/>
</dbReference>
<evidence type="ECO:0000256" key="8">
    <source>
        <dbReference type="ARBA" id="ARBA00023136"/>
    </source>
</evidence>
<keyword evidence="6 10" id="KW-0812">Transmembrane</keyword>
<feature type="transmembrane region" description="Helical" evidence="10">
    <location>
        <begin position="23"/>
        <end position="49"/>
    </location>
</feature>
<dbReference type="Pfam" id="PF18075">
    <property type="entry name" value="FtsX_ECD"/>
    <property type="match status" value="1"/>
</dbReference>
<comment type="subcellular location">
    <subcellularLocation>
        <location evidence="1">Cell membrane</location>
        <topology evidence="1">Multi-pass membrane protein</topology>
    </subcellularLocation>
</comment>
<evidence type="ECO:0000256" key="1">
    <source>
        <dbReference type="ARBA" id="ARBA00004651"/>
    </source>
</evidence>
<dbReference type="PANTHER" id="PTHR47755:SF1">
    <property type="entry name" value="CELL DIVISION PROTEIN FTSX"/>
    <property type="match status" value="1"/>
</dbReference>
<dbReference type="AlphaFoldDB" id="A0A554LH81"/>
<dbReference type="PIRSF" id="PIRSF003097">
    <property type="entry name" value="FtsX"/>
    <property type="match status" value="1"/>
</dbReference>
<evidence type="ECO:0000256" key="9">
    <source>
        <dbReference type="ARBA" id="ARBA00023306"/>
    </source>
</evidence>
<feature type="domain" description="ABC3 transporter permease C-terminal" evidence="11">
    <location>
        <begin position="180"/>
        <end position="259"/>
    </location>
</feature>
<evidence type="ECO:0000259" key="11">
    <source>
        <dbReference type="Pfam" id="PF02687"/>
    </source>
</evidence>
<evidence type="ECO:0000256" key="5">
    <source>
        <dbReference type="ARBA" id="ARBA00022618"/>
    </source>
</evidence>
<accession>A0A554LH81</accession>
<dbReference type="EMBL" id="VMGI01000077">
    <property type="protein sequence ID" value="TSC92233.1"/>
    <property type="molecule type" value="Genomic_DNA"/>
</dbReference>
<evidence type="ECO:0000256" key="2">
    <source>
        <dbReference type="ARBA" id="ARBA00007379"/>
    </source>
</evidence>
<comment type="caution">
    <text evidence="13">The sequence shown here is derived from an EMBL/GenBank/DDBJ whole genome shotgun (WGS) entry which is preliminary data.</text>
</comment>
<keyword evidence="8 10" id="KW-0472">Membrane</keyword>
<feature type="transmembrane region" description="Helical" evidence="10">
    <location>
        <begin position="177"/>
        <end position="198"/>
    </location>
</feature>
<keyword evidence="9" id="KW-0131">Cell cycle</keyword>
<reference evidence="13 14" key="1">
    <citation type="submission" date="2017-07" db="EMBL/GenBank/DDBJ databases">
        <title>Mechanisms for carbon and nitrogen cycling indicate functional differentiation within the Candidate Phyla Radiation.</title>
        <authorList>
            <person name="Danczak R.E."/>
            <person name="Johnston M.D."/>
            <person name="Kenah C."/>
            <person name="Slattery M."/>
            <person name="Wrighton K.C."/>
            <person name="Wilkins M.J."/>
        </authorList>
    </citation>
    <scope>NUCLEOTIDE SEQUENCE [LARGE SCALE GENOMIC DNA]</scope>
    <source>
        <strain evidence="13">Licking1014_85</strain>
    </source>
</reference>
<protein>
    <recommendedName>
        <fullName evidence="3">Cell division protein FtsX</fullName>
    </recommendedName>
</protein>
<keyword evidence="7 10" id="KW-1133">Transmembrane helix</keyword>
<dbReference type="InterPro" id="IPR040690">
    <property type="entry name" value="FtsX_ECD"/>
</dbReference>
<dbReference type="InterPro" id="IPR004513">
    <property type="entry name" value="FtsX"/>
</dbReference>
<evidence type="ECO:0000256" key="7">
    <source>
        <dbReference type="ARBA" id="ARBA00022989"/>
    </source>
</evidence>
<dbReference type="Pfam" id="PF02687">
    <property type="entry name" value="FtsX"/>
    <property type="match status" value="1"/>
</dbReference>
<evidence type="ECO:0000259" key="12">
    <source>
        <dbReference type="Pfam" id="PF18075"/>
    </source>
</evidence>
<dbReference type="InterPro" id="IPR003838">
    <property type="entry name" value="ABC3_permease_C"/>
</dbReference>
<sequence length="268" mass="30988">MQSLIRLKRITLLGFKNYIRNGWLSTAATLMLTLTLLIITIFIVFNLIISSAINFAKEKIDISIYFNDRVAEEQIKDIQLKLQVRNDVLGVDYIDKNTAYKIFQGLPIKDEIKILVNPEDNILPRSLKIKIKDPDSVQNLTDFFNTESFQNKIDYISTKDNQAVIDRLVNMIKFSRWIGIMVSGLFFVIALIVIFNTIRLTIYARREEIEIMQLVGASWEFIRIPFLVEAFFYSLLATVLSSLILFIGFRIIKSFQNFSALMGNRPPL</sequence>
<organism evidence="13 14">
    <name type="scientific">Candidatus Berkelbacteria bacterium Licking1014_85</name>
    <dbReference type="NCBI Taxonomy" id="2017148"/>
    <lineage>
        <taxon>Bacteria</taxon>
        <taxon>Candidatus Berkelbacteria</taxon>
    </lineage>
</organism>
<keyword evidence="5 13" id="KW-0132">Cell division</keyword>
<dbReference type="Proteomes" id="UP000315589">
    <property type="component" value="Unassembled WGS sequence"/>
</dbReference>
<comment type="similarity">
    <text evidence="2">Belongs to the ABC-4 integral membrane protein family. FtsX subfamily.</text>
</comment>
<keyword evidence="4" id="KW-1003">Cell membrane</keyword>
<evidence type="ECO:0000256" key="4">
    <source>
        <dbReference type="ARBA" id="ARBA00022475"/>
    </source>
</evidence>
<dbReference type="GO" id="GO:0051301">
    <property type="term" value="P:cell division"/>
    <property type="evidence" value="ECO:0007669"/>
    <property type="project" value="UniProtKB-KW"/>
</dbReference>
<evidence type="ECO:0000256" key="10">
    <source>
        <dbReference type="SAM" id="Phobius"/>
    </source>
</evidence>
<name>A0A554LH81_9BACT</name>
<evidence type="ECO:0000256" key="3">
    <source>
        <dbReference type="ARBA" id="ARBA00021907"/>
    </source>
</evidence>
<evidence type="ECO:0000313" key="13">
    <source>
        <dbReference type="EMBL" id="TSC92233.1"/>
    </source>
</evidence>
<feature type="transmembrane region" description="Helical" evidence="10">
    <location>
        <begin position="230"/>
        <end position="252"/>
    </location>
</feature>
<evidence type="ECO:0000256" key="6">
    <source>
        <dbReference type="ARBA" id="ARBA00022692"/>
    </source>
</evidence>
<evidence type="ECO:0000313" key="14">
    <source>
        <dbReference type="Proteomes" id="UP000315589"/>
    </source>
</evidence>
<gene>
    <name evidence="13" type="ORF">CEN91_512</name>
</gene>